<dbReference type="GO" id="GO:0005737">
    <property type="term" value="C:cytoplasm"/>
    <property type="evidence" value="ECO:0007669"/>
    <property type="project" value="TreeGrafter"/>
</dbReference>
<dbReference type="CDD" id="cd01572">
    <property type="entry name" value="QPRTase"/>
    <property type="match status" value="1"/>
</dbReference>
<keyword evidence="7 12" id="KW-0328">Glycosyltransferase</keyword>
<evidence type="ECO:0000256" key="1">
    <source>
        <dbReference type="ARBA" id="ARBA00003237"/>
    </source>
</evidence>
<gene>
    <name evidence="15" type="primary">nadC</name>
    <name evidence="15" type="ORF">NOF55_18390</name>
</gene>
<name>A0AAE3SW83_9HYPH</name>
<evidence type="ECO:0000256" key="9">
    <source>
        <dbReference type="ARBA" id="ARBA00033102"/>
    </source>
</evidence>
<dbReference type="InterPro" id="IPR037128">
    <property type="entry name" value="Quinolinate_PRibosylTase_N_sf"/>
</dbReference>
<evidence type="ECO:0000256" key="5">
    <source>
        <dbReference type="ARBA" id="ARBA00011944"/>
    </source>
</evidence>
<evidence type="ECO:0000256" key="3">
    <source>
        <dbReference type="ARBA" id="ARBA00009400"/>
    </source>
</evidence>
<dbReference type="Gene3D" id="3.90.1170.20">
    <property type="entry name" value="Quinolinate phosphoribosyl transferase, N-terminal domain"/>
    <property type="match status" value="1"/>
</dbReference>
<dbReference type="FunFam" id="3.20.20.70:FF:000030">
    <property type="entry name" value="Nicotinate-nucleotide pyrophosphorylase, carboxylating"/>
    <property type="match status" value="1"/>
</dbReference>
<dbReference type="AlphaFoldDB" id="A0AAE3SW83"/>
<comment type="pathway">
    <text evidence="2">Cofactor biosynthesis; NAD(+) biosynthesis; nicotinate D-ribonucleotide from quinolinate: step 1/1.</text>
</comment>
<keyword evidence="16" id="KW-1185">Reference proteome</keyword>
<keyword evidence="6" id="KW-0662">Pyridine nucleotide biosynthesis</keyword>
<dbReference type="InterPro" id="IPR036068">
    <property type="entry name" value="Nicotinate_pribotase-like_C"/>
</dbReference>
<evidence type="ECO:0000256" key="10">
    <source>
        <dbReference type="ARBA" id="ARBA00047445"/>
    </source>
</evidence>
<dbReference type="InterPro" id="IPR013785">
    <property type="entry name" value="Aldolase_TIM"/>
</dbReference>
<dbReference type="NCBIfam" id="TIGR00078">
    <property type="entry name" value="nadC"/>
    <property type="match status" value="1"/>
</dbReference>
<dbReference type="SUPFAM" id="SSF54675">
    <property type="entry name" value="Nicotinate/Quinolinate PRTase N-terminal domain-like"/>
    <property type="match status" value="1"/>
</dbReference>
<dbReference type="PANTHER" id="PTHR32179:SF3">
    <property type="entry name" value="NICOTINATE-NUCLEOTIDE PYROPHOSPHORYLASE [CARBOXYLATING]"/>
    <property type="match status" value="1"/>
</dbReference>
<evidence type="ECO:0000259" key="14">
    <source>
        <dbReference type="Pfam" id="PF02749"/>
    </source>
</evidence>
<evidence type="ECO:0000313" key="16">
    <source>
        <dbReference type="Proteomes" id="UP001208771"/>
    </source>
</evidence>
<comment type="caution">
    <text evidence="15">The sequence shown here is derived from an EMBL/GenBank/DDBJ whole genome shotgun (WGS) entry which is preliminary data.</text>
</comment>
<comment type="similarity">
    <text evidence="3 12">Belongs to the NadC/ModD family.</text>
</comment>
<dbReference type="GO" id="GO:0004514">
    <property type="term" value="F:nicotinate-nucleotide diphosphorylase (carboxylating) activity"/>
    <property type="evidence" value="ECO:0007669"/>
    <property type="project" value="UniProtKB-EC"/>
</dbReference>
<evidence type="ECO:0000313" key="15">
    <source>
        <dbReference type="EMBL" id="MCX8999080.1"/>
    </source>
</evidence>
<dbReference type="InterPro" id="IPR022412">
    <property type="entry name" value="Quinolinate_PRibosylTrfase_N"/>
</dbReference>
<accession>A0AAE3SW83</accession>
<dbReference type="GO" id="GO:0034213">
    <property type="term" value="P:quinolinate catabolic process"/>
    <property type="evidence" value="ECO:0007669"/>
    <property type="project" value="TreeGrafter"/>
</dbReference>
<comment type="subunit">
    <text evidence="4">Hexamer formed by 3 homodimers.</text>
</comment>
<comment type="catalytic activity">
    <reaction evidence="10">
        <text>nicotinate beta-D-ribonucleotide + CO2 + diphosphate = quinolinate + 5-phospho-alpha-D-ribose 1-diphosphate + 2 H(+)</text>
        <dbReference type="Rhea" id="RHEA:12733"/>
        <dbReference type="ChEBI" id="CHEBI:15378"/>
        <dbReference type="ChEBI" id="CHEBI:16526"/>
        <dbReference type="ChEBI" id="CHEBI:29959"/>
        <dbReference type="ChEBI" id="CHEBI:33019"/>
        <dbReference type="ChEBI" id="CHEBI:57502"/>
        <dbReference type="ChEBI" id="CHEBI:58017"/>
        <dbReference type="EC" id="2.4.2.19"/>
    </reaction>
</comment>
<comment type="function">
    <text evidence="1">Involved in the catabolism of quinolinic acid (QA).</text>
</comment>
<dbReference type="FunFam" id="3.90.1170.20:FF:000001">
    <property type="entry name" value="Nicotinate-nucleotide diphosphorylase (Carboxylating)"/>
    <property type="match status" value="1"/>
</dbReference>
<feature type="domain" description="Quinolinate phosphoribosyl transferase N-terminal" evidence="14">
    <location>
        <begin position="32"/>
        <end position="117"/>
    </location>
</feature>
<dbReference type="PIRSF" id="PIRSF006250">
    <property type="entry name" value="NadC_ModD"/>
    <property type="match status" value="1"/>
</dbReference>
<dbReference type="PANTHER" id="PTHR32179">
    <property type="entry name" value="NICOTINATE-NUCLEOTIDE PYROPHOSPHORYLASE [CARBOXYLATING]"/>
    <property type="match status" value="1"/>
</dbReference>
<sequence length="302" mass="31787">MTVTPLRPALPAILLEDQVRAALLEDLGRAGDITTYATIAPSLAAEARVNTRQDGVVAGLELARTAFRLVDPAIVFTAHVEDGDRVQPGDSLVTVAGPARPVLSAERVALNFLMHLSGIATLTARYATEIAHTRAKITCTRKTLPGLRSLAKYAVRLGGGSNHRYGLDDAVLIKDNHIAVAGGVAGAVAAARAYCGHLVKIEIEVDGLEQMRDALAAAPDAILLDNMAPDLLREAVEINRRHAGLSPEAYGRAPGRVTLEASGNVDLTTVRSIAESGVDYISTSKITMTAPTLDVGLDVVTH</sequence>
<dbReference type="InterPro" id="IPR027277">
    <property type="entry name" value="NadC/ModD"/>
</dbReference>
<evidence type="ECO:0000256" key="8">
    <source>
        <dbReference type="ARBA" id="ARBA00022679"/>
    </source>
</evidence>
<organism evidence="15 16">
    <name type="scientific">Ectorhizobium quercum</name>
    <dbReference type="NCBI Taxonomy" id="2965071"/>
    <lineage>
        <taxon>Bacteria</taxon>
        <taxon>Pseudomonadati</taxon>
        <taxon>Pseudomonadota</taxon>
        <taxon>Alphaproteobacteria</taxon>
        <taxon>Hyphomicrobiales</taxon>
        <taxon>Rhizobiaceae</taxon>
        <taxon>Ectorhizobium</taxon>
    </lineage>
</organism>
<dbReference type="SUPFAM" id="SSF51690">
    <property type="entry name" value="Nicotinate/Quinolinate PRTase C-terminal domain-like"/>
    <property type="match status" value="1"/>
</dbReference>
<feature type="domain" description="Quinolinate phosphoribosyl transferase C-terminal" evidence="13">
    <location>
        <begin position="119"/>
        <end position="298"/>
    </location>
</feature>
<protein>
    <recommendedName>
        <fullName evidence="11">Probable nicotinate-nucleotide pyrophosphorylase [carboxylating]</fullName>
        <ecNumber evidence="5">2.4.2.19</ecNumber>
    </recommendedName>
    <alternativeName>
        <fullName evidence="9">Quinolinate phosphoribosyltransferase [decarboxylating]</fullName>
    </alternativeName>
</protein>
<keyword evidence="8 12" id="KW-0808">Transferase</keyword>
<reference evidence="15" key="1">
    <citation type="submission" date="2022-07" db="EMBL/GenBank/DDBJ databases">
        <title>Ectorhizobium quercum gen.nov., sp. nov.</title>
        <authorList>
            <person name="Ma T."/>
            <person name="Li Y."/>
        </authorList>
    </citation>
    <scope>NUCLEOTIDE SEQUENCE</scope>
    <source>
        <strain evidence="15">BDR2-2</strain>
    </source>
</reference>
<dbReference type="Proteomes" id="UP001208771">
    <property type="component" value="Unassembled WGS sequence"/>
</dbReference>
<dbReference type="EC" id="2.4.2.19" evidence="5"/>
<dbReference type="GO" id="GO:0009435">
    <property type="term" value="P:NAD+ biosynthetic process"/>
    <property type="evidence" value="ECO:0007669"/>
    <property type="project" value="InterPro"/>
</dbReference>
<dbReference type="RefSeq" id="WP_306412574.1">
    <property type="nucleotide sequence ID" value="NZ_JANFPI010000006.1"/>
</dbReference>
<evidence type="ECO:0000259" key="13">
    <source>
        <dbReference type="Pfam" id="PF01729"/>
    </source>
</evidence>
<evidence type="ECO:0000256" key="4">
    <source>
        <dbReference type="ARBA" id="ARBA00011218"/>
    </source>
</evidence>
<dbReference type="InterPro" id="IPR002638">
    <property type="entry name" value="Quinolinate_PRibosylTrfase_C"/>
</dbReference>
<evidence type="ECO:0000256" key="2">
    <source>
        <dbReference type="ARBA" id="ARBA00004893"/>
    </source>
</evidence>
<evidence type="ECO:0000256" key="12">
    <source>
        <dbReference type="PIRNR" id="PIRNR006250"/>
    </source>
</evidence>
<evidence type="ECO:0000256" key="11">
    <source>
        <dbReference type="ARBA" id="ARBA00069173"/>
    </source>
</evidence>
<evidence type="ECO:0000256" key="6">
    <source>
        <dbReference type="ARBA" id="ARBA00022642"/>
    </source>
</evidence>
<dbReference type="Pfam" id="PF02749">
    <property type="entry name" value="QRPTase_N"/>
    <property type="match status" value="1"/>
</dbReference>
<dbReference type="Gene3D" id="3.20.20.70">
    <property type="entry name" value="Aldolase class I"/>
    <property type="match status" value="1"/>
</dbReference>
<evidence type="ECO:0000256" key="7">
    <source>
        <dbReference type="ARBA" id="ARBA00022676"/>
    </source>
</evidence>
<proteinExistence type="inferred from homology"/>
<dbReference type="EMBL" id="JANFPI010000006">
    <property type="protein sequence ID" value="MCX8999080.1"/>
    <property type="molecule type" value="Genomic_DNA"/>
</dbReference>
<dbReference type="InterPro" id="IPR004393">
    <property type="entry name" value="NadC"/>
</dbReference>
<dbReference type="Pfam" id="PF01729">
    <property type="entry name" value="QRPTase_C"/>
    <property type="match status" value="1"/>
</dbReference>